<dbReference type="Proteomes" id="UP000251993">
    <property type="component" value="Chromosome"/>
</dbReference>
<reference evidence="2 3" key="1">
    <citation type="submission" date="2018-07" db="EMBL/GenBank/DDBJ databases">
        <title>Genome sequencing of Runella.</title>
        <authorList>
            <person name="Baek M.-G."/>
            <person name="Yi H."/>
        </authorList>
    </citation>
    <scope>NUCLEOTIDE SEQUENCE [LARGE SCALE GENOMIC DNA]</scope>
    <source>
        <strain evidence="2 3">HYN0085</strain>
    </source>
</reference>
<keyword evidence="1" id="KW-1133">Transmembrane helix</keyword>
<evidence type="ECO:0000313" key="2">
    <source>
        <dbReference type="EMBL" id="AXE20915.1"/>
    </source>
</evidence>
<protein>
    <submittedName>
        <fullName evidence="2">Phage holin family protein</fullName>
    </submittedName>
</protein>
<feature type="transmembrane region" description="Helical" evidence="1">
    <location>
        <begin position="88"/>
        <end position="111"/>
    </location>
</feature>
<dbReference type="PANTHER" id="PTHR37309:SF1">
    <property type="entry name" value="SLR0284 PROTEIN"/>
    <property type="match status" value="1"/>
</dbReference>
<dbReference type="EMBL" id="CP030850">
    <property type="protein sequence ID" value="AXE20915.1"/>
    <property type="molecule type" value="Genomic_DNA"/>
</dbReference>
<keyword evidence="1" id="KW-0472">Membrane</keyword>
<feature type="transmembrane region" description="Helical" evidence="1">
    <location>
        <begin position="61"/>
        <end position="82"/>
    </location>
</feature>
<dbReference type="PANTHER" id="PTHR37309">
    <property type="entry name" value="SLR0284 PROTEIN"/>
    <property type="match status" value="1"/>
</dbReference>
<keyword evidence="3" id="KW-1185">Reference proteome</keyword>
<dbReference type="InterPro" id="IPR007165">
    <property type="entry name" value="Phage_holin_4_2"/>
</dbReference>
<keyword evidence="1" id="KW-0812">Transmembrane</keyword>
<dbReference type="OrthoDB" id="6402664at2"/>
<organism evidence="2 3">
    <name type="scientific">Runella rosea</name>
    <dbReference type="NCBI Taxonomy" id="2259595"/>
    <lineage>
        <taxon>Bacteria</taxon>
        <taxon>Pseudomonadati</taxon>
        <taxon>Bacteroidota</taxon>
        <taxon>Cytophagia</taxon>
        <taxon>Cytophagales</taxon>
        <taxon>Spirosomataceae</taxon>
        <taxon>Runella</taxon>
    </lineage>
</organism>
<gene>
    <name evidence="2" type="ORF">DR864_25825</name>
</gene>
<evidence type="ECO:0000256" key="1">
    <source>
        <dbReference type="SAM" id="Phobius"/>
    </source>
</evidence>
<sequence length="112" mass="12218">MINLIVRLIVSTIVVIAASRVLQGFYVDTTQTAIMVAIVMGLLNTFIKPILLFFSLPITILTLGLFYFVINILIVYLCDYLVDGFSVSSILAALLFSLGLSLAQAIVGIFLD</sequence>
<dbReference type="KEGG" id="run:DR864_25825"/>
<proteinExistence type="predicted"/>
<feature type="transmembrane region" description="Helical" evidence="1">
    <location>
        <begin position="33"/>
        <end position="54"/>
    </location>
</feature>
<dbReference type="Pfam" id="PF04020">
    <property type="entry name" value="Phage_holin_4_2"/>
    <property type="match status" value="1"/>
</dbReference>
<name>A0A344TQJ4_9BACT</name>
<accession>A0A344TQJ4</accession>
<evidence type="ECO:0000313" key="3">
    <source>
        <dbReference type="Proteomes" id="UP000251993"/>
    </source>
</evidence>
<dbReference type="AlphaFoldDB" id="A0A344TQJ4"/>
<dbReference type="RefSeq" id="WP_114069676.1">
    <property type="nucleotide sequence ID" value="NZ_CP030850.1"/>
</dbReference>